<evidence type="ECO:0000313" key="2">
    <source>
        <dbReference type="Proteomes" id="UP000676336"/>
    </source>
</evidence>
<name>A0A8S3JXK5_9BILA</name>
<dbReference type="Proteomes" id="UP000676336">
    <property type="component" value="Unassembled WGS sequence"/>
</dbReference>
<sequence>IDLCTPQDIIEEKNTVRLARHIHLLVSPESFEQTNV</sequence>
<comment type="caution">
    <text evidence="1">The sequence shown here is derived from an EMBL/GenBank/DDBJ whole genome shotgun (WGS) entry which is preliminary data.</text>
</comment>
<dbReference type="AlphaFoldDB" id="A0A8S3JXK5"/>
<protein>
    <submittedName>
        <fullName evidence="1">Uncharacterized protein</fullName>
    </submittedName>
</protein>
<feature type="non-terminal residue" evidence="1">
    <location>
        <position position="1"/>
    </location>
</feature>
<gene>
    <name evidence="1" type="ORF">SMN809_LOCUS82483</name>
</gene>
<organism evidence="1 2">
    <name type="scientific">Rotaria magnacalcarata</name>
    <dbReference type="NCBI Taxonomy" id="392030"/>
    <lineage>
        <taxon>Eukaryota</taxon>
        <taxon>Metazoa</taxon>
        <taxon>Spiralia</taxon>
        <taxon>Gnathifera</taxon>
        <taxon>Rotifera</taxon>
        <taxon>Eurotatoria</taxon>
        <taxon>Bdelloidea</taxon>
        <taxon>Philodinida</taxon>
        <taxon>Philodinidae</taxon>
        <taxon>Rotaria</taxon>
    </lineage>
</organism>
<reference evidence="1" key="1">
    <citation type="submission" date="2021-02" db="EMBL/GenBank/DDBJ databases">
        <authorList>
            <person name="Nowell W R."/>
        </authorList>
    </citation>
    <scope>NUCLEOTIDE SEQUENCE</scope>
</reference>
<dbReference type="EMBL" id="CAJOBI010351815">
    <property type="protein sequence ID" value="CAF5221682.1"/>
    <property type="molecule type" value="Genomic_DNA"/>
</dbReference>
<evidence type="ECO:0000313" key="1">
    <source>
        <dbReference type="EMBL" id="CAF5221682.1"/>
    </source>
</evidence>
<accession>A0A8S3JXK5</accession>
<proteinExistence type="predicted"/>